<feature type="compositionally biased region" description="Basic and acidic residues" evidence="4">
    <location>
        <begin position="520"/>
        <end position="529"/>
    </location>
</feature>
<keyword evidence="3" id="KW-0067">ATP-binding</keyword>
<feature type="region of interest" description="Disordered" evidence="4">
    <location>
        <begin position="445"/>
        <end position="489"/>
    </location>
</feature>
<dbReference type="SUPFAM" id="SSF56112">
    <property type="entry name" value="Protein kinase-like (PK-like)"/>
    <property type="match status" value="1"/>
</dbReference>
<keyword evidence="5" id="KW-1133">Transmembrane helix</keyword>
<comment type="similarity">
    <text evidence="1">Belongs to the protein kinase superfamily. STE Ser/Thr protein kinase family. STE20 subfamily.</text>
</comment>
<dbReference type="Gene3D" id="1.10.510.10">
    <property type="entry name" value="Transferase(Phosphotransferase) domain 1"/>
    <property type="match status" value="1"/>
</dbReference>
<dbReference type="Pfam" id="PF07714">
    <property type="entry name" value="PK_Tyr_Ser-Thr"/>
    <property type="match status" value="1"/>
</dbReference>
<feature type="domain" description="Protein kinase" evidence="6">
    <location>
        <begin position="1"/>
        <end position="342"/>
    </location>
</feature>
<evidence type="ECO:0000313" key="8">
    <source>
        <dbReference type="Proteomes" id="UP000236754"/>
    </source>
</evidence>
<evidence type="ECO:0000256" key="2">
    <source>
        <dbReference type="ARBA" id="ARBA00022741"/>
    </source>
</evidence>
<dbReference type="EMBL" id="FNVU01000007">
    <property type="protein sequence ID" value="SEG62923.1"/>
    <property type="molecule type" value="Genomic_DNA"/>
</dbReference>
<dbReference type="PANTHER" id="PTHR45832:SF22">
    <property type="entry name" value="SERINE_THREONINE-PROTEIN KINASE SAMKA-RELATED"/>
    <property type="match status" value="1"/>
</dbReference>
<feature type="compositionally biased region" description="Basic and acidic residues" evidence="4">
    <location>
        <begin position="471"/>
        <end position="489"/>
    </location>
</feature>
<proteinExistence type="inferred from homology"/>
<keyword evidence="5" id="KW-0812">Transmembrane</keyword>
<evidence type="ECO:0000256" key="4">
    <source>
        <dbReference type="SAM" id="MobiDB-lite"/>
    </source>
</evidence>
<evidence type="ECO:0000256" key="5">
    <source>
        <dbReference type="SAM" id="Phobius"/>
    </source>
</evidence>
<dbReference type="InterPro" id="IPR051931">
    <property type="entry name" value="PAK3-like"/>
</dbReference>
<protein>
    <submittedName>
        <fullName evidence="7">Protein kinase domain-containing protein</fullName>
    </submittedName>
</protein>
<keyword evidence="2" id="KW-0547">Nucleotide-binding</keyword>
<evidence type="ECO:0000313" key="7">
    <source>
        <dbReference type="EMBL" id="SEG62923.1"/>
    </source>
</evidence>
<feature type="compositionally biased region" description="Polar residues" evidence="4">
    <location>
        <begin position="455"/>
        <end position="465"/>
    </location>
</feature>
<dbReference type="InterPro" id="IPR000719">
    <property type="entry name" value="Prot_kinase_dom"/>
</dbReference>
<feature type="compositionally biased region" description="Basic residues" evidence="4">
    <location>
        <begin position="390"/>
        <end position="401"/>
    </location>
</feature>
<keyword evidence="7" id="KW-0808">Transferase</keyword>
<feature type="compositionally biased region" description="Low complexity" evidence="4">
    <location>
        <begin position="549"/>
        <end position="567"/>
    </location>
</feature>
<evidence type="ECO:0000256" key="1">
    <source>
        <dbReference type="ARBA" id="ARBA00008874"/>
    </source>
</evidence>
<dbReference type="PANTHER" id="PTHR45832">
    <property type="entry name" value="SERINE/THREONINE-PROTEIN KINASE SAMKA-RELATED-RELATED"/>
    <property type="match status" value="1"/>
</dbReference>
<keyword evidence="8" id="KW-1185">Reference proteome</keyword>
<dbReference type="SMART" id="SM00220">
    <property type="entry name" value="S_TKc"/>
    <property type="match status" value="1"/>
</dbReference>
<keyword evidence="7" id="KW-0418">Kinase</keyword>
<feature type="region of interest" description="Disordered" evidence="4">
    <location>
        <begin position="368"/>
        <end position="422"/>
    </location>
</feature>
<evidence type="ECO:0000256" key="3">
    <source>
        <dbReference type="ARBA" id="ARBA00022840"/>
    </source>
</evidence>
<evidence type="ECO:0000259" key="6">
    <source>
        <dbReference type="PROSITE" id="PS50011"/>
    </source>
</evidence>
<feature type="region of interest" description="Disordered" evidence="4">
    <location>
        <begin position="63"/>
        <end position="91"/>
    </location>
</feature>
<accession>A0A1H6BQE8</accession>
<dbReference type="PROSITE" id="PS50011">
    <property type="entry name" value="PROTEIN_KINASE_DOM"/>
    <property type="match status" value="1"/>
</dbReference>
<organism evidence="7 8">
    <name type="scientific">Actinacidiphila yanglinensis</name>
    <dbReference type="NCBI Taxonomy" id="310779"/>
    <lineage>
        <taxon>Bacteria</taxon>
        <taxon>Bacillati</taxon>
        <taxon>Actinomycetota</taxon>
        <taxon>Actinomycetes</taxon>
        <taxon>Kitasatosporales</taxon>
        <taxon>Streptomycetaceae</taxon>
        <taxon>Actinacidiphila</taxon>
    </lineage>
</organism>
<dbReference type="GO" id="GO:0005524">
    <property type="term" value="F:ATP binding"/>
    <property type="evidence" value="ECO:0007669"/>
    <property type="project" value="UniProtKB-KW"/>
</dbReference>
<reference evidence="7 8" key="1">
    <citation type="submission" date="2016-10" db="EMBL/GenBank/DDBJ databases">
        <authorList>
            <person name="de Groot N.N."/>
        </authorList>
    </citation>
    <scope>NUCLEOTIDE SEQUENCE [LARGE SCALE GENOMIC DNA]</scope>
    <source>
        <strain evidence="7 8">CGMCC 4.2023</strain>
    </source>
</reference>
<name>A0A1H6BQE8_9ACTN</name>
<dbReference type="InterPro" id="IPR001245">
    <property type="entry name" value="Ser-Thr/Tyr_kinase_cat_dom"/>
</dbReference>
<feature type="region of interest" description="Disordered" evidence="4">
    <location>
        <begin position="520"/>
        <end position="589"/>
    </location>
</feature>
<feature type="transmembrane region" description="Helical" evidence="5">
    <location>
        <begin position="492"/>
        <end position="515"/>
    </location>
</feature>
<dbReference type="InterPro" id="IPR011009">
    <property type="entry name" value="Kinase-like_dom_sf"/>
</dbReference>
<dbReference type="AlphaFoldDB" id="A0A1H6BQE8"/>
<keyword evidence="5" id="KW-0472">Membrane</keyword>
<dbReference type="GO" id="GO:0004672">
    <property type="term" value="F:protein kinase activity"/>
    <property type="evidence" value="ECO:0007669"/>
    <property type="project" value="InterPro"/>
</dbReference>
<feature type="compositionally biased region" description="Basic residues" evidence="4">
    <location>
        <begin position="368"/>
        <end position="380"/>
    </location>
</feature>
<gene>
    <name evidence="7" type="ORF">SAMN05216223_107119</name>
</gene>
<dbReference type="Proteomes" id="UP000236754">
    <property type="component" value="Unassembled WGS sequence"/>
</dbReference>
<sequence>MSDQAGRKGGAVEEYAGRVLAERYRLPRPPADEFELVESRAFDTYSGQEVLVHQVLLPEVVSAEPAEGSEASDGSRRPSGDGDDGLDESARRALEAARSAAAIPDHPRLVQVFDIFVEDGSLWIASELVSARSLAALLAERPLDAYRAAEVASDVLTALRALHATGWTHRNVTASTVLVCDDGRAMLAGLAAGAAQEALCGYDPLPEQVLAGGGEGDDWHGPRSALEQERARQNRITVVGAVTERWAPEQAHEVHENWRLSPPVGPAADLWALGSLLFRSVQGHPPYPEESAAELVQLVCAEPPAFAEECGPLRPIVESLLRPDPEERPEAEELGGWLRSLIRSAPEPDLGVSTVQVPTDPAKLPVKRRRGELVRRRRKKAAAESDAGAQHRRHARGKQARAGRLPKQARPAGPGKAVGMSSAVAAPDAPTEQILPARPARPAKAAKSARPAVPDQTTVTHSGPRTATRPHIHEEDVVYRRPDGSSDSPRRLGLRLLIAVLVILAAVVAYALLFLPQRKDSSDGAHADRTLPAGMPHPGDGKNGGGKSAGASTAPSTGASTASKPPAGSSGKPASKPPTSPSGPALGPDFVLRRDAAGFSVAVHTGWQRSGANSKDEVTYAGDDLQLTVVPGRDRSSARGTDPVAYQLNEPELADFRASSWSSASGLQSLTLDGHPAAEGEYTYRDSSGQGVYARNLAILIGGKYHIVLVTGLDSQRAAVQQAFDKAVQTYSAG</sequence>